<dbReference type="EMBL" id="AZIL01001124">
    <property type="protein sequence ID" value="EWM24776.1"/>
    <property type="molecule type" value="Genomic_DNA"/>
</dbReference>
<sequence length="126" mass="13505">MRRAGGRNWVSCGEISSCCQPDIYDDLMSVHCSAALTSFVPSSFPPSLLLSFPFPRRPPLPAVPARTALASLPLARHALFLPLPFHVLLAPALPSCLPPSFDPAGEASRSTSEGVGEEDSFVWERG</sequence>
<dbReference type="Proteomes" id="UP000019335">
    <property type="component" value="Chromosome 13"/>
</dbReference>
<reference evidence="2 3" key="1">
    <citation type="journal article" date="2014" name="Mol. Plant">
        <title>Chromosome Scale Genome Assembly and Transcriptome Profiling of Nannochloropsis gaditana in Nitrogen Depletion.</title>
        <authorList>
            <person name="Corteggiani Carpinelli E."/>
            <person name="Telatin A."/>
            <person name="Vitulo N."/>
            <person name="Forcato C."/>
            <person name="D'Angelo M."/>
            <person name="Schiavon R."/>
            <person name="Vezzi A."/>
            <person name="Giacometti G.M."/>
            <person name="Morosinotto T."/>
            <person name="Valle G."/>
        </authorList>
    </citation>
    <scope>NUCLEOTIDE SEQUENCE [LARGE SCALE GENOMIC DNA]</scope>
    <source>
        <strain evidence="2 3">B-31</strain>
    </source>
</reference>
<name>W7TVZ1_9STRA</name>
<keyword evidence="3" id="KW-1185">Reference proteome</keyword>
<dbReference type="AlphaFoldDB" id="W7TVZ1"/>
<gene>
    <name evidence="2" type="ORF">Naga_100446g5</name>
</gene>
<feature type="compositionally biased region" description="Acidic residues" evidence="1">
    <location>
        <begin position="115"/>
        <end position="126"/>
    </location>
</feature>
<protein>
    <submittedName>
        <fullName evidence="2">Uncharacterized protein</fullName>
    </submittedName>
</protein>
<evidence type="ECO:0000313" key="2">
    <source>
        <dbReference type="EMBL" id="EWM24776.1"/>
    </source>
</evidence>
<organism evidence="2 3">
    <name type="scientific">Nannochloropsis gaditana</name>
    <dbReference type="NCBI Taxonomy" id="72520"/>
    <lineage>
        <taxon>Eukaryota</taxon>
        <taxon>Sar</taxon>
        <taxon>Stramenopiles</taxon>
        <taxon>Ochrophyta</taxon>
        <taxon>Eustigmatophyceae</taxon>
        <taxon>Eustigmatales</taxon>
        <taxon>Monodopsidaceae</taxon>
        <taxon>Nannochloropsis</taxon>
    </lineage>
</organism>
<evidence type="ECO:0000256" key="1">
    <source>
        <dbReference type="SAM" id="MobiDB-lite"/>
    </source>
</evidence>
<comment type="caution">
    <text evidence="2">The sequence shown here is derived from an EMBL/GenBank/DDBJ whole genome shotgun (WGS) entry which is preliminary data.</text>
</comment>
<feature type="region of interest" description="Disordered" evidence="1">
    <location>
        <begin position="102"/>
        <end position="126"/>
    </location>
</feature>
<accession>W7TVZ1</accession>
<evidence type="ECO:0000313" key="3">
    <source>
        <dbReference type="Proteomes" id="UP000019335"/>
    </source>
</evidence>
<proteinExistence type="predicted"/>